<evidence type="ECO:0000313" key="3">
    <source>
        <dbReference type="Proteomes" id="UP000535182"/>
    </source>
</evidence>
<gene>
    <name evidence="2" type="ORF">HDF14_005328</name>
</gene>
<evidence type="ECO:0000313" key="2">
    <source>
        <dbReference type="EMBL" id="MBB5331679.1"/>
    </source>
</evidence>
<comment type="caution">
    <text evidence="2">The sequence shown here is derived from an EMBL/GenBank/DDBJ whole genome shotgun (WGS) entry which is preliminary data.</text>
</comment>
<feature type="region of interest" description="Disordered" evidence="1">
    <location>
        <begin position="33"/>
        <end position="65"/>
    </location>
</feature>
<dbReference type="Proteomes" id="UP000535182">
    <property type="component" value="Unassembled WGS sequence"/>
</dbReference>
<organism evidence="2 3">
    <name type="scientific">Tunturiibacter gelidiferens</name>
    <dbReference type="NCBI Taxonomy" id="3069689"/>
    <lineage>
        <taxon>Bacteria</taxon>
        <taxon>Pseudomonadati</taxon>
        <taxon>Acidobacteriota</taxon>
        <taxon>Terriglobia</taxon>
        <taxon>Terriglobales</taxon>
        <taxon>Acidobacteriaceae</taxon>
        <taxon>Tunturiibacter</taxon>
    </lineage>
</organism>
<protein>
    <submittedName>
        <fullName evidence="2">Uncharacterized protein</fullName>
    </submittedName>
</protein>
<reference evidence="2 3" key="1">
    <citation type="submission" date="2020-08" db="EMBL/GenBank/DDBJ databases">
        <title>Genomic Encyclopedia of Type Strains, Phase IV (KMG-V): Genome sequencing to study the core and pangenomes of soil and plant-associated prokaryotes.</title>
        <authorList>
            <person name="Whitman W."/>
        </authorList>
    </citation>
    <scope>NUCLEOTIDE SEQUENCE [LARGE SCALE GENOMIC DNA]</scope>
    <source>
        <strain evidence="2 3">X5P2</strain>
    </source>
</reference>
<keyword evidence="3" id="KW-1185">Reference proteome</keyword>
<evidence type="ECO:0000256" key="1">
    <source>
        <dbReference type="SAM" id="MobiDB-lite"/>
    </source>
</evidence>
<accession>A0A9X0QKA0</accession>
<feature type="compositionally biased region" description="Polar residues" evidence="1">
    <location>
        <begin position="39"/>
        <end position="56"/>
    </location>
</feature>
<name>A0A9X0QKA0_9BACT</name>
<dbReference type="AlphaFoldDB" id="A0A9X0QKA0"/>
<sequence>MQKSIEALDPFVIINHKVKKIILVVKRPLSDELAEGCHSSPTNPESPNGSKRSANGTPLDGRGGIDGRQVDVAEICSVKIESVPENLAIACKASPSLISIWNASGLDHNRDLRIVATPQHINGDSLTDQNTGQRPSVRATEATSEIIRGINSSKCEATFEHALLF</sequence>
<dbReference type="EMBL" id="JACHEB010000017">
    <property type="protein sequence ID" value="MBB5331679.1"/>
    <property type="molecule type" value="Genomic_DNA"/>
</dbReference>
<proteinExistence type="predicted"/>